<evidence type="ECO:0000256" key="6">
    <source>
        <dbReference type="ARBA" id="ARBA00022833"/>
    </source>
</evidence>
<evidence type="ECO:0000256" key="2">
    <source>
        <dbReference type="ARBA" id="ARBA00006720"/>
    </source>
</evidence>
<keyword evidence="4" id="KW-0479">Metal-binding</keyword>
<proteinExistence type="inferred from homology"/>
<evidence type="ECO:0000256" key="14">
    <source>
        <dbReference type="SAM" id="MobiDB-lite"/>
    </source>
</evidence>
<dbReference type="InterPro" id="IPR004217">
    <property type="entry name" value="Tim10-like"/>
</dbReference>
<evidence type="ECO:0000256" key="10">
    <source>
        <dbReference type="ARBA" id="ARBA00023136"/>
    </source>
</evidence>
<evidence type="ECO:0000256" key="13">
    <source>
        <dbReference type="RuleBase" id="RU367043"/>
    </source>
</evidence>
<gene>
    <name evidence="16" type="ORF">FA10DRAFT_264409</name>
</gene>
<keyword evidence="10" id="KW-0472">Membrane</keyword>
<protein>
    <recommendedName>
        <fullName evidence="13">Mitochondrial import inner membrane translocase subunit</fullName>
    </recommendedName>
</protein>
<dbReference type="FunFam" id="1.10.287.810:FF:000002">
    <property type="entry name" value="Mitochondrial import inner membrane translocase subunit tim10"/>
    <property type="match status" value="1"/>
</dbReference>
<dbReference type="Pfam" id="PF02953">
    <property type="entry name" value="zf-Tim10_DDP"/>
    <property type="match status" value="1"/>
</dbReference>
<evidence type="ECO:0000313" key="16">
    <source>
        <dbReference type="EMBL" id="PWN93811.1"/>
    </source>
</evidence>
<dbReference type="Gene3D" id="1.10.287.810">
    <property type="entry name" value="Mitochondrial import inner membrane translocase subunit tim13 like domains"/>
    <property type="match status" value="1"/>
</dbReference>
<feature type="region of interest" description="Disordered" evidence="14">
    <location>
        <begin position="1"/>
        <end position="21"/>
    </location>
</feature>
<feature type="domain" description="Tim10-like" evidence="15">
    <location>
        <begin position="26"/>
        <end position="88"/>
    </location>
</feature>
<comment type="subcellular location">
    <subcellularLocation>
        <location evidence="1 13">Mitochondrion inner membrane</location>
        <topology evidence="1 13">Peripheral membrane protein</topology>
        <orientation evidence="1 13">Intermembrane side</orientation>
    </subcellularLocation>
</comment>
<evidence type="ECO:0000256" key="9">
    <source>
        <dbReference type="ARBA" id="ARBA00023128"/>
    </source>
</evidence>
<dbReference type="PANTHER" id="PTHR11038">
    <property type="entry name" value="MITOCHONDRIAL IMPORT INNER MEMBRANE TRANSLOCASE SUBUNIT TIM10"/>
    <property type="match status" value="1"/>
</dbReference>
<evidence type="ECO:0000256" key="5">
    <source>
        <dbReference type="ARBA" id="ARBA00022792"/>
    </source>
</evidence>
<name>A0A316YX92_9BASI</name>
<dbReference type="GO" id="GO:0015031">
    <property type="term" value="P:protein transport"/>
    <property type="evidence" value="ECO:0007669"/>
    <property type="project" value="UniProtKB-KW"/>
</dbReference>
<dbReference type="GO" id="GO:0046872">
    <property type="term" value="F:metal ion binding"/>
    <property type="evidence" value="ECO:0007669"/>
    <property type="project" value="UniProtKB-KW"/>
</dbReference>
<keyword evidence="7 13" id="KW-0653">Protein transport</keyword>
<evidence type="ECO:0000256" key="11">
    <source>
        <dbReference type="ARBA" id="ARBA00023157"/>
    </source>
</evidence>
<evidence type="ECO:0000256" key="7">
    <source>
        <dbReference type="ARBA" id="ARBA00022927"/>
    </source>
</evidence>
<reference evidence="16 17" key="1">
    <citation type="journal article" date="2018" name="Mol. Biol. Evol.">
        <title>Broad Genomic Sampling Reveals a Smut Pathogenic Ancestry of the Fungal Clade Ustilaginomycotina.</title>
        <authorList>
            <person name="Kijpornyongpan T."/>
            <person name="Mondo S.J."/>
            <person name="Barry K."/>
            <person name="Sandor L."/>
            <person name="Lee J."/>
            <person name="Lipzen A."/>
            <person name="Pangilinan J."/>
            <person name="LaButti K."/>
            <person name="Hainaut M."/>
            <person name="Henrissat B."/>
            <person name="Grigoriev I.V."/>
            <person name="Spatafora J.W."/>
            <person name="Aime M.C."/>
        </authorList>
    </citation>
    <scope>NUCLEOTIDE SEQUENCE [LARGE SCALE GENOMIC DNA]</scope>
    <source>
        <strain evidence="16 17">MCA 4198</strain>
    </source>
</reference>
<keyword evidence="9 13" id="KW-0496">Mitochondrion</keyword>
<accession>A0A316YX92</accession>
<dbReference type="SUPFAM" id="SSF144122">
    <property type="entry name" value="Tim10-like"/>
    <property type="match status" value="1"/>
</dbReference>
<dbReference type="RefSeq" id="XP_025381009.1">
    <property type="nucleotide sequence ID" value="XM_025520635.1"/>
</dbReference>
<evidence type="ECO:0000313" key="17">
    <source>
        <dbReference type="Proteomes" id="UP000245768"/>
    </source>
</evidence>
<dbReference type="GO" id="GO:0045039">
    <property type="term" value="P:protein insertion into mitochondrial inner membrane"/>
    <property type="evidence" value="ECO:0007669"/>
    <property type="project" value="TreeGrafter"/>
</dbReference>
<comment type="domain">
    <text evidence="13">The twin CX3C motif contains 4 conserved Cys residues that form 2 disulfide bonds in the mitochondrial intermembrane space.</text>
</comment>
<dbReference type="GO" id="GO:0005743">
    <property type="term" value="C:mitochondrial inner membrane"/>
    <property type="evidence" value="ECO:0007669"/>
    <property type="project" value="UniProtKB-SubCell"/>
</dbReference>
<evidence type="ECO:0000256" key="8">
    <source>
        <dbReference type="ARBA" id="ARBA00023010"/>
    </source>
</evidence>
<keyword evidence="11 13" id="KW-1015">Disulfide bond</keyword>
<comment type="function">
    <text evidence="13">Mitochondrial intermembrane chaperone that participates in the import and insertion of some multi-pass transmembrane proteins into the mitochondrial inner membrane. Also required for the transfer of beta-barrel precursors from the TOM complex to the sorting and assembly machinery (SAM complex) of the outer membrane. Acts as a chaperone-like protein that protects the hydrophobic precursors from aggregation and guide them through the mitochondrial intermembrane space.</text>
</comment>
<keyword evidence="8 13" id="KW-0811">Translocation</keyword>
<dbReference type="InParanoid" id="A0A316YX92"/>
<keyword evidence="17" id="KW-1185">Reference proteome</keyword>
<keyword evidence="6" id="KW-0862">Zinc</keyword>
<keyword evidence="3 13" id="KW-0813">Transport</keyword>
<dbReference type="PANTHER" id="PTHR11038:SF16">
    <property type="entry name" value="MITOCHONDRIAL IMPORT INNER MEMBRANE TRANSLOCASE SUBUNIT TIM10"/>
    <property type="match status" value="1"/>
</dbReference>
<dbReference type="GeneID" id="37042551"/>
<keyword evidence="12 13" id="KW-0143">Chaperone</keyword>
<evidence type="ECO:0000256" key="1">
    <source>
        <dbReference type="ARBA" id="ARBA00004137"/>
    </source>
</evidence>
<dbReference type="FunCoup" id="A0A316YX92">
    <property type="interactions" value="270"/>
</dbReference>
<dbReference type="InterPro" id="IPR035427">
    <property type="entry name" value="Tim10-like_dom_sf"/>
</dbReference>
<evidence type="ECO:0000256" key="12">
    <source>
        <dbReference type="ARBA" id="ARBA00023186"/>
    </source>
</evidence>
<sequence length="105" mass="10655">MVLGFGGSSSAAGPAASGSFSSPQLEAAEAELEMVTDTFNKLVSSCHAKCISQRFAEPDLNKGESVCIDRCVSKFFLVNKAVGERMQALGAANQGAGGGGGGSFF</sequence>
<evidence type="ECO:0000259" key="15">
    <source>
        <dbReference type="Pfam" id="PF02953"/>
    </source>
</evidence>
<comment type="similarity">
    <text evidence="2 13">Belongs to the small Tim family.</text>
</comment>
<evidence type="ECO:0000256" key="4">
    <source>
        <dbReference type="ARBA" id="ARBA00022723"/>
    </source>
</evidence>
<dbReference type="STRING" id="215250.A0A316YX92"/>
<evidence type="ECO:0000256" key="3">
    <source>
        <dbReference type="ARBA" id="ARBA00022448"/>
    </source>
</evidence>
<dbReference type="AlphaFoldDB" id="A0A316YX92"/>
<comment type="subunit">
    <text evidence="13">Heterohexamer.</text>
</comment>
<dbReference type="OrthoDB" id="274922at2759"/>
<feature type="compositionally biased region" description="Low complexity" evidence="14">
    <location>
        <begin position="8"/>
        <end position="21"/>
    </location>
</feature>
<dbReference type="EMBL" id="KZ819634">
    <property type="protein sequence ID" value="PWN93811.1"/>
    <property type="molecule type" value="Genomic_DNA"/>
</dbReference>
<dbReference type="Proteomes" id="UP000245768">
    <property type="component" value="Unassembled WGS sequence"/>
</dbReference>
<organism evidence="16 17">
    <name type="scientific">Acaromyces ingoldii</name>
    <dbReference type="NCBI Taxonomy" id="215250"/>
    <lineage>
        <taxon>Eukaryota</taxon>
        <taxon>Fungi</taxon>
        <taxon>Dikarya</taxon>
        <taxon>Basidiomycota</taxon>
        <taxon>Ustilaginomycotina</taxon>
        <taxon>Exobasidiomycetes</taxon>
        <taxon>Exobasidiales</taxon>
        <taxon>Cryptobasidiaceae</taxon>
        <taxon>Acaromyces</taxon>
    </lineage>
</organism>
<keyword evidence="5 13" id="KW-0999">Mitochondrion inner membrane</keyword>